<name>A0A386UIL3_9RHOB</name>
<organism evidence="1 2">
    <name type="scientific">Paracoccus yeei</name>
    <dbReference type="NCBI Taxonomy" id="147645"/>
    <lineage>
        <taxon>Bacteria</taxon>
        <taxon>Pseudomonadati</taxon>
        <taxon>Pseudomonadota</taxon>
        <taxon>Alphaproteobacteria</taxon>
        <taxon>Rhodobacterales</taxon>
        <taxon>Paracoccaceae</taxon>
        <taxon>Paracoccus</taxon>
    </lineage>
</organism>
<dbReference type="AlphaFoldDB" id="A0A386UIL3"/>
<accession>A0A386UIL3</accession>
<evidence type="ECO:0000313" key="2">
    <source>
        <dbReference type="Proteomes" id="UP000272010"/>
    </source>
</evidence>
<sequence length="73" mass="8478">MVETKSVNFGDFVGCVEFFTVDETVKRTTQEHVVRRDLYMADDRAPGGMTLVRRGDLFKANIFSLPRRYMRLS</sequence>
<dbReference type="EMBL" id="CP031078">
    <property type="protein sequence ID" value="AYF00188.1"/>
    <property type="molecule type" value="Genomic_DNA"/>
</dbReference>
<protein>
    <submittedName>
        <fullName evidence="1">Uncharacterized protein</fullName>
    </submittedName>
</protein>
<proteinExistence type="predicted"/>
<dbReference type="Proteomes" id="UP000272010">
    <property type="component" value="Chromosome"/>
</dbReference>
<dbReference type="RefSeq" id="WP_120440443.1">
    <property type="nucleotide sequence ID" value="NZ_CP031078.1"/>
</dbReference>
<gene>
    <name evidence="1" type="ORF">PY32053_00507</name>
</gene>
<reference evidence="2" key="1">
    <citation type="submission" date="2018-07" db="EMBL/GenBank/DDBJ databases">
        <title>Genome Structure of the Opportunistic Pathogen Paracoccus yeei (Alphaproteobacteria) and Identification of Putative Virulence Factors.</title>
        <authorList>
            <person name="Lasek R."/>
            <person name="Szuplewska M."/>
            <person name="Mitura M."/>
            <person name="Decewicz P."/>
            <person name="Chmielowska C."/>
            <person name="Pawlot A."/>
            <person name="Sentkowska D."/>
            <person name="Czarnecki J."/>
            <person name="Bartosik D."/>
        </authorList>
    </citation>
    <scope>NUCLEOTIDE SEQUENCE [LARGE SCALE GENOMIC DNA]</scope>
    <source>
        <strain evidence="2">CCUG 32053</strain>
    </source>
</reference>
<evidence type="ECO:0000313" key="1">
    <source>
        <dbReference type="EMBL" id="AYF00188.1"/>
    </source>
</evidence>